<accession>A0ABR2FSU7</accession>
<keyword evidence="1 2" id="KW-0677">Repeat</keyword>
<dbReference type="Pfam" id="PF01842">
    <property type="entry name" value="ACT"/>
    <property type="match status" value="1"/>
</dbReference>
<evidence type="ECO:0000256" key="2">
    <source>
        <dbReference type="RuleBase" id="RU369043"/>
    </source>
</evidence>
<feature type="domain" description="ACT" evidence="3">
    <location>
        <begin position="115"/>
        <end position="199"/>
    </location>
</feature>
<dbReference type="InterPro" id="IPR040217">
    <property type="entry name" value="ACR1-12"/>
</dbReference>
<feature type="domain" description="ACT" evidence="3">
    <location>
        <begin position="324"/>
        <end position="403"/>
    </location>
</feature>
<gene>
    <name evidence="4" type="ORF">V6N12_021812</name>
</gene>
<comment type="function">
    <text evidence="2">Binds amino acids.</text>
</comment>
<dbReference type="PROSITE" id="PS51671">
    <property type="entry name" value="ACT"/>
    <property type="match status" value="2"/>
</dbReference>
<dbReference type="CDD" id="cd04895">
    <property type="entry name" value="ACT_ACR_1"/>
    <property type="match status" value="1"/>
</dbReference>
<evidence type="ECO:0000313" key="4">
    <source>
        <dbReference type="EMBL" id="KAK8587313.1"/>
    </source>
</evidence>
<dbReference type="CDD" id="cd04925">
    <property type="entry name" value="ACT_ACR_2"/>
    <property type="match status" value="1"/>
</dbReference>
<dbReference type="CDD" id="cd04897">
    <property type="entry name" value="ACT_ACR_3"/>
    <property type="match status" value="1"/>
</dbReference>
<dbReference type="SUPFAM" id="SSF55021">
    <property type="entry name" value="ACT-like"/>
    <property type="match status" value="3"/>
</dbReference>
<dbReference type="PANTHER" id="PTHR31096:SF6">
    <property type="entry name" value="ACT DOMAIN-CONTAINING PROTEIN ACR8"/>
    <property type="match status" value="1"/>
</dbReference>
<evidence type="ECO:0000259" key="3">
    <source>
        <dbReference type="PROSITE" id="PS51671"/>
    </source>
</evidence>
<evidence type="ECO:0000313" key="5">
    <source>
        <dbReference type="Proteomes" id="UP001472677"/>
    </source>
</evidence>
<dbReference type="InterPro" id="IPR045865">
    <property type="entry name" value="ACT-like_dom_sf"/>
</dbReference>
<dbReference type="InterPro" id="IPR002912">
    <property type="entry name" value="ACT_dom"/>
</dbReference>
<keyword evidence="5" id="KW-1185">Reference proteome</keyword>
<dbReference type="Pfam" id="PF24931">
    <property type="entry name" value="ACT_ACR9_3rd"/>
    <property type="match status" value="1"/>
</dbReference>
<evidence type="ECO:0000256" key="1">
    <source>
        <dbReference type="ARBA" id="ARBA00022737"/>
    </source>
</evidence>
<name>A0ABR2FSU7_9ROSI</name>
<sequence>MEWQACLDEYQKLIIRMSTPRVVIDNAACSTATIVKVDSARRHETLLDAVQILTDLNLSIKKAYISSDGQWFMDVFHVTDLNGNKLTDESVISYIEQSIETTYPDRSHGFNGLTALELTGTDRVGLLSEVFAVLADLQCNVVDAKVWTHNGRIASVIYVKDCNSGSPVEDSQQIDRIEARLRNVLRGDNDIRSANTSVSMAVTHTERRLHQIMFADRDYERKPVLQCRADSPVVNVQNWTERGYSVVNVQCKDRTKLLFDVVCTLTDMLYVVFHAAINTAGDKAFLEFYIRHTDGTPISSEPERHRVIQCLQAAIERRASEGIRLELCTSDRQGLLTDVTRTFRENSLNVTRAEISTVMGVATNVFYVTDVTGSLADPVIIESVRHKIGLGNLKVKELPFRYHQMAERPDEQEIGVGEAVLISLGSLVRKNLYNLGLIKSYS</sequence>
<dbReference type="Gene3D" id="3.30.70.260">
    <property type="match status" value="1"/>
</dbReference>
<reference evidence="4 5" key="1">
    <citation type="journal article" date="2024" name="G3 (Bethesda)">
        <title>Genome assembly of Hibiscus sabdariffa L. provides insights into metabolisms of medicinal natural products.</title>
        <authorList>
            <person name="Kim T."/>
        </authorList>
    </citation>
    <scope>NUCLEOTIDE SEQUENCE [LARGE SCALE GENOMIC DNA]</scope>
    <source>
        <strain evidence="4">TK-2024</strain>
        <tissue evidence="4">Old leaves</tissue>
    </source>
</reference>
<proteinExistence type="predicted"/>
<dbReference type="EMBL" id="JBBPBM010000004">
    <property type="protein sequence ID" value="KAK8587313.1"/>
    <property type="molecule type" value="Genomic_DNA"/>
</dbReference>
<dbReference type="Proteomes" id="UP001472677">
    <property type="component" value="Unassembled WGS sequence"/>
</dbReference>
<protein>
    <recommendedName>
        <fullName evidence="2">ACT domain-containing protein ACR</fullName>
    </recommendedName>
    <alternativeName>
        <fullName evidence="2">Protein ACT DOMAIN REPEATS</fullName>
    </alternativeName>
</protein>
<dbReference type="PANTHER" id="PTHR31096">
    <property type="entry name" value="ACT DOMAIN-CONTAINING PROTEIN ACR4-RELATED"/>
    <property type="match status" value="1"/>
</dbReference>
<comment type="caution">
    <text evidence="4">The sequence shown here is derived from an EMBL/GenBank/DDBJ whole genome shotgun (WGS) entry which is preliminary data.</text>
</comment>
<organism evidence="4 5">
    <name type="scientific">Hibiscus sabdariffa</name>
    <name type="common">roselle</name>
    <dbReference type="NCBI Taxonomy" id="183260"/>
    <lineage>
        <taxon>Eukaryota</taxon>
        <taxon>Viridiplantae</taxon>
        <taxon>Streptophyta</taxon>
        <taxon>Embryophyta</taxon>
        <taxon>Tracheophyta</taxon>
        <taxon>Spermatophyta</taxon>
        <taxon>Magnoliopsida</taxon>
        <taxon>eudicotyledons</taxon>
        <taxon>Gunneridae</taxon>
        <taxon>Pentapetalae</taxon>
        <taxon>rosids</taxon>
        <taxon>malvids</taxon>
        <taxon>Malvales</taxon>
        <taxon>Malvaceae</taxon>
        <taxon>Malvoideae</taxon>
        <taxon>Hibiscus</taxon>
    </lineage>
</organism>